<reference evidence="1" key="1">
    <citation type="submission" date="2021-08" db="EMBL/GenBank/DDBJ databases">
        <title>The first chromosome-level gecko genome reveals the dynamic sex chromosomes of Neotropical dwarf geckos (Sphaerodactylidae: Sphaerodactylus).</title>
        <authorList>
            <person name="Pinto B.J."/>
            <person name="Keating S.E."/>
            <person name="Gamble T."/>
        </authorList>
    </citation>
    <scope>NUCLEOTIDE SEQUENCE</scope>
    <source>
        <strain evidence="1">TG3544</strain>
    </source>
</reference>
<keyword evidence="2" id="KW-1185">Reference proteome</keyword>
<protein>
    <submittedName>
        <fullName evidence="1">Uncharacterized protein</fullName>
    </submittedName>
</protein>
<sequence length="209" mass="23637">MSKDGLSVPYEGHCCGPFWLLCDHHSGRGQPLHSEAEAQNFQQVPFGNGSKHLLSFPFSCFCSHTSPTSRRKSEMDASLSIWRTFFEGKVRWRRALGRETPEKPAAALQPSPGSQRPPQVPPLVLDEDQPGTKSRGPRWLPWDSLFSLAALKDSACLLWKLPLPGWLVLLKGCLPGRVQEMFMLSFAFFPMFSYLLVWIMFVSKIPFNK</sequence>
<comment type="caution">
    <text evidence="1">The sequence shown here is derived from an EMBL/GenBank/DDBJ whole genome shotgun (WGS) entry which is preliminary data.</text>
</comment>
<proteinExistence type="predicted"/>
<evidence type="ECO:0000313" key="2">
    <source>
        <dbReference type="Proteomes" id="UP000827872"/>
    </source>
</evidence>
<dbReference type="Proteomes" id="UP000827872">
    <property type="component" value="Linkage Group LG12"/>
</dbReference>
<evidence type="ECO:0000313" key="1">
    <source>
        <dbReference type="EMBL" id="KAH7998630.1"/>
    </source>
</evidence>
<accession>A0ACB8F0M6</accession>
<organism evidence="1 2">
    <name type="scientific">Sphaerodactylus townsendi</name>
    <dbReference type="NCBI Taxonomy" id="933632"/>
    <lineage>
        <taxon>Eukaryota</taxon>
        <taxon>Metazoa</taxon>
        <taxon>Chordata</taxon>
        <taxon>Craniata</taxon>
        <taxon>Vertebrata</taxon>
        <taxon>Euteleostomi</taxon>
        <taxon>Lepidosauria</taxon>
        <taxon>Squamata</taxon>
        <taxon>Bifurcata</taxon>
        <taxon>Gekkota</taxon>
        <taxon>Sphaerodactylidae</taxon>
        <taxon>Sphaerodactylus</taxon>
    </lineage>
</organism>
<gene>
    <name evidence="1" type="ORF">K3G42_018590</name>
</gene>
<name>A0ACB8F0M6_9SAUR</name>
<dbReference type="EMBL" id="CM037625">
    <property type="protein sequence ID" value="KAH7998630.1"/>
    <property type="molecule type" value="Genomic_DNA"/>
</dbReference>